<evidence type="ECO:0000313" key="1">
    <source>
        <dbReference type="EMBL" id="KOF66594.1"/>
    </source>
</evidence>
<proteinExistence type="predicted"/>
<sequence length="95" mass="11869">MIISHVERMNNECLPKAIFYSKLAIGKYHHRKAQMRFRDILKQNFTFYSIQPKAFETTIEDREQWRNIYCLGCKFFEDNRKDKEHQRWQIRKRRL</sequence>
<feature type="non-terminal residue" evidence="1">
    <location>
        <position position="95"/>
    </location>
</feature>
<gene>
    <name evidence="1" type="ORF">OCBIM_22011868mg</name>
</gene>
<dbReference type="EMBL" id="KQ427941">
    <property type="protein sequence ID" value="KOF66594.1"/>
    <property type="molecule type" value="Genomic_DNA"/>
</dbReference>
<protein>
    <submittedName>
        <fullName evidence="1">Uncharacterized protein</fullName>
    </submittedName>
</protein>
<name>A0A0L8FPI0_OCTBM</name>
<dbReference type="AlphaFoldDB" id="A0A0L8FPI0"/>
<organism evidence="1">
    <name type="scientific">Octopus bimaculoides</name>
    <name type="common">California two-spotted octopus</name>
    <dbReference type="NCBI Taxonomy" id="37653"/>
    <lineage>
        <taxon>Eukaryota</taxon>
        <taxon>Metazoa</taxon>
        <taxon>Spiralia</taxon>
        <taxon>Lophotrochozoa</taxon>
        <taxon>Mollusca</taxon>
        <taxon>Cephalopoda</taxon>
        <taxon>Coleoidea</taxon>
        <taxon>Octopodiformes</taxon>
        <taxon>Octopoda</taxon>
        <taxon>Incirrata</taxon>
        <taxon>Octopodidae</taxon>
        <taxon>Octopus</taxon>
    </lineage>
</organism>
<reference evidence="1" key="1">
    <citation type="submission" date="2015-07" db="EMBL/GenBank/DDBJ databases">
        <title>MeaNS - Measles Nucleotide Surveillance Program.</title>
        <authorList>
            <person name="Tran T."/>
            <person name="Druce J."/>
        </authorList>
    </citation>
    <scope>NUCLEOTIDE SEQUENCE</scope>
    <source>
        <strain evidence="1">UCB-OBI-ISO-001</strain>
        <tissue evidence="1">Gonad</tissue>
    </source>
</reference>
<accession>A0A0L8FPI0</accession>